<proteinExistence type="predicted"/>
<gene>
    <name evidence="1" type="ORF">DN745_17950</name>
</gene>
<organism evidence="1 2">
    <name type="scientific">Bradymonas sediminis</name>
    <dbReference type="NCBI Taxonomy" id="1548548"/>
    <lineage>
        <taxon>Bacteria</taxon>
        <taxon>Deltaproteobacteria</taxon>
        <taxon>Bradymonadales</taxon>
        <taxon>Bradymonadaceae</taxon>
        <taxon>Bradymonas</taxon>
    </lineage>
</organism>
<dbReference type="OrthoDB" id="5491054at2"/>
<keyword evidence="2" id="KW-1185">Reference proteome</keyword>
<dbReference type="AlphaFoldDB" id="A0A2Z4FQE4"/>
<reference evidence="1 2" key="1">
    <citation type="submission" date="2018-06" db="EMBL/GenBank/DDBJ databases">
        <title>Lujinxingia sediminis gen. nov. sp. nov., a new facultative anaerobic member of the class Deltaproteobacteria, and proposal of Lujinxingaceae fam. nov.</title>
        <authorList>
            <person name="Guo L.-Y."/>
            <person name="Li C.-M."/>
            <person name="Wang S."/>
            <person name="Du Z.-J."/>
        </authorList>
    </citation>
    <scope>NUCLEOTIDE SEQUENCE [LARGE SCALE GENOMIC DNA]</scope>
    <source>
        <strain evidence="1 2">FA350</strain>
    </source>
</reference>
<dbReference type="RefSeq" id="WP_111337084.1">
    <property type="nucleotide sequence ID" value="NZ_CP030032.1"/>
</dbReference>
<dbReference type="PROSITE" id="PS51257">
    <property type="entry name" value="PROKAR_LIPOPROTEIN"/>
    <property type="match status" value="1"/>
</dbReference>
<name>A0A2Z4FQE4_9DELT</name>
<dbReference type="Proteomes" id="UP000249799">
    <property type="component" value="Chromosome"/>
</dbReference>
<protein>
    <submittedName>
        <fullName evidence="1">Uncharacterized protein</fullName>
    </submittedName>
</protein>
<evidence type="ECO:0000313" key="2">
    <source>
        <dbReference type="Proteomes" id="UP000249799"/>
    </source>
</evidence>
<evidence type="ECO:0000313" key="1">
    <source>
        <dbReference type="EMBL" id="AWV91112.1"/>
    </source>
</evidence>
<sequence>MAFLQRKIRTQGAARAGLILLAATWLAACSTEEPLPQVEVDNPPVAEETRAGTLLAEYASPRAAGVSGVRVHAQFLDVYGIHYARALEALEVWSPDYELDLDACSMHSARAVESGRNGQIRLELLDVGPITVHGPDASIRLEARRLPDLLSAFSGVIYGTEQGLGTEPLRVGYHSGARYDFSAPGQTESAGFSVAMRAPEPIHITRVGAYDAANGPRVGVSFGEDLNIQWRSSMESTGAQLDEAQALASSGEDVFLRISAGFGPDRPRLSCRVEDDGTFTLPAALIEQLVDDSNELQLSLRRVNAKNIEIDGLDSAEFVFSAVDELTLVDTQP</sequence>
<dbReference type="EMBL" id="CP030032">
    <property type="protein sequence ID" value="AWV91112.1"/>
    <property type="molecule type" value="Genomic_DNA"/>
</dbReference>
<dbReference type="KEGG" id="bsed:DN745_17950"/>
<accession>A0A2Z4FQE4</accession>